<feature type="compositionally biased region" description="Low complexity" evidence="1">
    <location>
        <begin position="224"/>
        <end position="234"/>
    </location>
</feature>
<feature type="region of interest" description="Disordered" evidence="1">
    <location>
        <begin position="207"/>
        <end position="257"/>
    </location>
</feature>
<gene>
    <name evidence="2" type="ORF">DEBURN_LOCUS2455</name>
</gene>
<feature type="compositionally biased region" description="Basic residues" evidence="1">
    <location>
        <begin position="207"/>
        <end position="217"/>
    </location>
</feature>
<accession>A0A9N8YYT6</accession>
<dbReference type="OrthoDB" id="2436973at2759"/>
<protein>
    <submittedName>
        <fullName evidence="2">7998_t:CDS:1</fullName>
    </submittedName>
</protein>
<comment type="caution">
    <text evidence="2">The sequence shown here is derived from an EMBL/GenBank/DDBJ whole genome shotgun (WGS) entry which is preliminary data.</text>
</comment>
<evidence type="ECO:0000313" key="3">
    <source>
        <dbReference type="Proteomes" id="UP000789706"/>
    </source>
</evidence>
<evidence type="ECO:0000313" key="2">
    <source>
        <dbReference type="EMBL" id="CAG8456723.1"/>
    </source>
</evidence>
<dbReference type="Proteomes" id="UP000789706">
    <property type="component" value="Unassembled WGS sequence"/>
</dbReference>
<reference evidence="2" key="1">
    <citation type="submission" date="2021-06" db="EMBL/GenBank/DDBJ databases">
        <authorList>
            <person name="Kallberg Y."/>
            <person name="Tangrot J."/>
            <person name="Rosling A."/>
        </authorList>
    </citation>
    <scope>NUCLEOTIDE SEQUENCE</scope>
    <source>
        <strain evidence="2">AZ414A</strain>
    </source>
</reference>
<feature type="compositionally biased region" description="Polar residues" evidence="1">
    <location>
        <begin position="241"/>
        <end position="257"/>
    </location>
</feature>
<organism evidence="2 3">
    <name type="scientific">Diversispora eburnea</name>
    <dbReference type="NCBI Taxonomy" id="1213867"/>
    <lineage>
        <taxon>Eukaryota</taxon>
        <taxon>Fungi</taxon>
        <taxon>Fungi incertae sedis</taxon>
        <taxon>Mucoromycota</taxon>
        <taxon>Glomeromycotina</taxon>
        <taxon>Glomeromycetes</taxon>
        <taxon>Diversisporales</taxon>
        <taxon>Diversisporaceae</taxon>
        <taxon>Diversispora</taxon>
    </lineage>
</organism>
<dbReference type="AlphaFoldDB" id="A0A9N8YYT6"/>
<keyword evidence="3" id="KW-1185">Reference proteome</keyword>
<evidence type="ECO:0000256" key="1">
    <source>
        <dbReference type="SAM" id="MobiDB-lite"/>
    </source>
</evidence>
<proteinExistence type="predicted"/>
<dbReference type="EMBL" id="CAJVPK010000134">
    <property type="protein sequence ID" value="CAG8456723.1"/>
    <property type="molecule type" value="Genomic_DNA"/>
</dbReference>
<name>A0A9N8YYT6_9GLOM</name>
<sequence>MFAIRDSGDIFSFLDHPDVVASIRNPSVKEMTEIDITTHCLLPLAVNTASILHDHQVLDFPYNPVLAFTALVMWLQLYTRKYNIGVNFPKSVDCIYEITNEESRTAAHKYRAELVVEYEALEKPFDSKRGNPRYIYYIPDPDVIDIWLKETEKIEKQKKSLKENSFYSKKYRPKQNGSTSTMDLDSYGILFFDEEIFPLKFVTSKLNKKSQRNRKTNNKNVSYNTKSNKSGNESSSKDHSGSTTNVDDQLSMQERLA</sequence>